<dbReference type="Gene3D" id="3.40.710.10">
    <property type="entry name" value="DD-peptidase/beta-lactamase superfamily"/>
    <property type="match status" value="1"/>
</dbReference>
<organism evidence="2 3">
    <name type="scientific">Aspergillus wentii DTO 134E9</name>
    <dbReference type="NCBI Taxonomy" id="1073089"/>
    <lineage>
        <taxon>Eukaryota</taxon>
        <taxon>Fungi</taxon>
        <taxon>Dikarya</taxon>
        <taxon>Ascomycota</taxon>
        <taxon>Pezizomycotina</taxon>
        <taxon>Eurotiomycetes</taxon>
        <taxon>Eurotiomycetidae</taxon>
        <taxon>Eurotiales</taxon>
        <taxon>Aspergillaceae</taxon>
        <taxon>Aspergillus</taxon>
        <taxon>Aspergillus subgen. Cremei</taxon>
    </lineage>
</organism>
<feature type="domain" description="Beta-lactamase-related" evidence="1">
    <location>
        <begin position="33"/>
        <end position="286"/>
    </location>
</feature>
<dbReference type="OrthoDB" id="428260at2759"/>
<dbReference type="InterPro" id="IPR012338">
    <property type="entry name" value="Beta-lactam/transpept-like"/>
</dbReference>
<protein>
    <recommendedName>
        <fullName evidence="1">Beta-lactamase-related domain-containing protein</fullName>
    </recommendedName>
</protein>
<dbReference type="VEuPathDB" id="FungiDB:ASPWEDRAFT_746565"/>
<keyword evidence="3" id="KW-1185">Reference proteome</keyword>
<proteinExistence type="predicted"/>
<dbReference type="STRING" id="1073089.A0A1L9R7M2"/>
<sequence length="419" mass="45547">MASLLSPTLDVDARAEIDSTTTGSSPKVAGLVYCAVDRQGEIIFSHASGETGLGSKTPMTLDTTFWIASCTKLITSIACMQLVEQGRLALDDVEQVESLAPELKAVQVLERADGGFRLVPKNRGITLRMLLNHTSGFGYAFEDTKLCDWARPVGLDDFSGVESDVLHRPLVNQPGTCFQYGVGVDWAGVLVERVMSITLEDYFQKHILHPLGIENITFFPTAEMKENMAHMHQRQSDGTLSVTDHLYRYPLLSGSEAKKFCMGGAGCFGKPIEYCQLIATLLNDGTSPKTGACIFKPSTVQEMFTDQIPDVPRYCNEYTPSAKPHLANPCPIFPCADDLTEGWGLSFSLSHRKSSTGRAAGSAFWEGLANLFWFADRENGVGGIIASQILPYGVDAKVLECSDAVEGMIYKGLDSGNSI</sequence>
<dbReference type="InterPro" id="IPR001466">
    <property type="entry name" value="Beta-lactam-related"/>
</dbReference>
<dbReference type="Pfam" id="PF00144">
    <property type="entry name" value="Beta-lactamase"/>
    <property type="match status" value="1"/>
</dbReference>
<dbReference type="PANTHER" id="PTHR43283:SF3">
    <property type="entry name" value="BETA-LACTAMASE FAMILY PROTEIN (AFU_ORTHOLOGUE AFUA_5G07500)"/>
    <property type="match status" value="1"/>
</dbReference>
<dbReference type="Proteomes" id="UP000184383">
    <property type="component" value="Unassembled WGS sequence"/>
</dbReference>
<dbReference type="RefSeq" id="XP_040684597.1">
    <property type="nucleotide sequence ID" value="XM_040839500.1"/>
</dbReference>
<gene>
    <name evidence="2" type="ORF">ASPWEDRAFT_746565</name>
</gene>
<dbReference type="EMBL" id="KV878216">
    <property type="protein sequence ID" value="OJJ30920.1"/>
    <property type="molecule type" value="Genomic_DNA"/>
</dbReference>
<reference evidence="3" key="1">
    <citation type="journal article" date="2017" name="Genome Biol.">
        <title>Comparative genomics reveals high biological diversity and specific adaptations in the industrially and medically important fungal genus Aspergillus.</title>
        <authorList>
            <person name="de Vries R.P."/>
            <person name="Riley R."/>
            <person name="Wiebenga A."/>
            <person name="Aguilar-Osorio G."/>
            <person name="Amillis S."/>
            <person name="Uchima C.A."/>
            <person name="Anderluh G."/>
            <person name="Asadollahi M."/>
            <person name="Askin M."/>
            <person name="Barry K."/>
            <person name="Battaglia E."/>
            <person name="Bayram O."/>
            <person name="Benocci T."/>
            <person name="Braus-Stromeyer S.A."/>
            <person name="Caldana C."/>
            <person name="Canovas D."/>
            <person name="Cerqueira G.C."/>
            <person name="Chen F."/>
            <person name="Chen W."/>
            <person name="Choi C."/>
            <person name="Clum A."/>
            <person name="Dos Santos R.A."/>
            <person name="Damasio A.R."/>
            <person name="Diallinas G."/>
            <person name="Emri T."/>
            <person name="Fekete E."/>
            <person name="Flipphi M."/>
            <person name="Freyberg S."/>
            <person name="Gallo A."/>
            <person name="Gournas C."/>
            <person name="Habgood R."/>
            <person name="Hainaut M."/>
            <person name="Harispe M.L."/>
            <person name="Henrissat B."/>
            <person name="Hilden K.S."/>
            <person name="Hope R."/>
            <person name="Hossain A."/>
            <person name="Karabika E."/>
            <person name="Karaffa L."/>
            <person name="Karanyi Z."/>
            <person name="Krasevec N."/>
            <person name="Kuo A."/>
            <person name="Kusch H."/>
            <person name="LaButti K."/>
            <person name="Lagendijk E.L."/>
            <person name="Lapidus A."/>
            <person name="Levasseur A."/>
            <person name="Lindquist E."/>
            <person name="Lipzen A."/>
            <person name="Logrieco A.F."/>
            <person name="MacCabe A."/>
            <person name="Maekelae M.R."/>
            <person name="Malavazi I."/>
            <person name="Melin P."/>
            <person name="Meyer V."/>
            <person name="Mielnichuk N."/>
            <person name="Miskei M."/>
            <person name="Molnar A.P."/>
            <person name="Mule G."/>
            <person name="Ngan C.Y."/>
            <person name="Orejas M."/>
            <person name="Orosz E."/>
            <person name="Ouedraogo J.P."/>
            <person name="Overkamp K.M."/>
            <person name="Park H.-S."/>
            <person name="Perrone G."/>
            <person name="Piumi F."/>
            <person name="Punt P.J."/>
            <person name="Ram A.F."/>
            <person name="Ramon A."/>
            <person name="Rauscher S."/>
            <person name="Record E."/>
            <person name="Riano-Pachon D.M."/>
            <person name="Robert V."/>
            <person name="Roehrig J."/>
            <person name="Ruller R."/>
            <person name="Salamov A."/>
            <person name="Salih N.S."/>
            <person name="Samson R.A."/>
            <person name="Sandor E."/>
            <person name="Sanguinetti M."/>
            <person name="Schuetze T."/>
            <person name="Sepcic K."/>
            <person name="Shelest E."/>
            <person name="Sherlock G."/>
            <person name="Sophianopoulou V."/>
            <person name="Squina F.M."/>
            <person name="Sun H."/>
            <person name="Susca A."/>
            <person name="Todd R.B."/>
            <person name="Tsang A."/>
            <person name="Unkles S.E."/>
            <person name="van de Wiele N."/>
            <person name="van Rossen-Uffink D."/>
            <person name="Oliveira J.V."/>
            <person name="Vesth T.C."/>
            <person name="Visser J."/>
            <person name="Yu J.-H."/>
            <person name="Zhou M."/>
            <person name="Andersen M.R."/>
            <person name="Archer D.B."/>
            <person name="Baker S.E."/>
            <person name="Benoit I."/>
            <person name="Brakhage A.A."/>
            <person name="Braus G.H."/>
            <person name="Fischer R."/>
            <person name="Frisvad J.C."/>
            <person name="Goldman G.H."/>
            <person name="Houbraken J."/>
            <person name="Oakley B."/>
            <person name="Pocsi I."/>
            <person name="Scazzocchio C."/>
            <person name="Seiboth B."/>
            <person name="vanKuyk P.A."/>
            <person name="Wortman J."/>
            <person name="Dyer P.S."/>
            <person name="Grigoriev I.V."/>
        </authorList>
    </citation>
    <scope>NUCLEOTIDE SEQUENCE [LARGE SCALE GENOMIC DNA]</scope>
    <source>
        <strain evidence="3">DTO 134E9</strain>
    </source>
</reference>
<dbReference type="AlphaFoldDB" id="A0A1L9R7M2"/>
<accession>A0A1L9R7M2</accession>
<evidence type="ECO:0000313" key="2">
    <source>
        <dbReference type="EMBL" id="OJJ30920.1"/>
    </source>
</evidence>
<dbReference type="GeneID" id="63755348"/>
<dbReference type="PANTHER" id="PTHR43283">
    <property type="entry name" value="BETA-LACTAMASE-RELATED"/>
    <property type="match status" value="1"/>
</dbReference>
<name>A0A1L9R7M2_ASPWE</name>
<dbReference type="InterPro" id="IPR050789">
    <property type="entry name" value="Diverse_Enzym_Activities"/>
</dbReference>
<dbReference type="SUPFAM" id="SSF56601">
    <property type="entry name" value="beta-lactamase/transpeptidase-like"/>
    <property type="match status" value="1"/>
</dbReference>
<evidence type="ECO:0000313" key="3">
    <source>
        <dbReference type="Proteomes" id="UP000184383"/>
    </source>
</evidence>
<evidence type="ECO:0000259" key="1">
    <source>
        <dbReference type="Pfam" id="PF00144"/>
    </source>
</evidence>